<protein>
    <submittedName>
        <fullName evidence="1">Uncharacterized protein</fullName>
    </submittedName>
</protein>
<comment type="caution">
    <text evidence="1">The sequence shown here is derived from an EMBL/GenBank/DDBJ whole genome shotgun (WGS) entry which is preliminary data.</text>
</comment>
<evidence type="ECO:0000313" key="1">
    <source>
        <dbReference type="EMBL" id="KAH1183889.1"/>
    </source>
</evidence>
<dbReference type="AlphaFoldDB" id="A0A9D3XNK2"/>
<gene>
    <name evidence="1" type="ORF">KIL84_014505</name>
</gene>
<accession>A0A9D3XNK2</accession>
<dbReference type="Proteomes" id="UP000827986">
    <property type="component" value="Unassembled WGS sequence"/>
</dbReference>
<dbReference type="EMBL" id="JAHDVG010000465">
    <property type="protein sequence ID" value="KAH1183889.1"/>
    <property type="molecule type" value="Genomic_DNA"/>
</dbReference>
<keyword evidence="2" id="KW-1185">Reference proteome</keyword>
<organism evidence="1 2">
    <name type="scientific">Mauremys mutica</name>
    <name type="common">yellowpond turtle</name>
    <dbReference type="NCBI Taxonomy" id="74926"/>
    <lineage>
        <taxon>Eukaryota</taxon>
        <taxon>Metazoa</taxon>
        <taxon>Chordata</taxon>
        <taxon>Craniata</taxon>
        <taxon>Vertebrata</taxon>
        <taxon>Euteleostomi</taxon>
        <taxon>Archelosauria</taxon>
        <taxon>Testudinata</taxon>
        <taxon>Testudines</taxon>
        <taxon>Cryptodira</taxon>
        <taxon>Durocryptodira</taxon>
        <taxon>Testudinoidea</taxon>
        <taxon>Geoemydidae</taxon>
        <taxon>Geoemydinae</taxon>
        <taxon>Mauremys</taxon>
    </lineage>
</organism>
<reference evidence="1" key="1">
    <citation type="submission" date="2021-09" db="EMBL/GenBank/DDBJ databases">
        <title>The genome of Mauremys mutica provides insights into the evolution of semi-aquatic lifestyle.</title>
        <authorList>
            <person name="Gong S."/>
            <person name="Gao Y."/>
        </authorList>
    </citation>
    <scope>NUCLEOTIDE SEQUENCE</scope>
    <source>
        <strain evidence="1">MM-2020</strain>
        <tissue evidence="1">Muscle</tissue>
    </source>
</reference>
<proteinExistence type="predicted"/>
<name>A0A9D3XNK2_9SAUR</name>
<sequence>MLRACRHCSQICECSTCRPPHTSFDLARSKDNSSENVAARVVQAHPGPWACEPSWPFTDSGSSGFLYDCNAVRGTLHGRNLSAETEGGKEEIAAAAGVFAEY</sequence>
<evidence type="ECO:0000313" key="2">
    <source>
        <dbReference type="Proteomes" id="UP000827986"/>
    </source>
</evidence>